<dbReference type="Proteomes" id="UP000187203">
    <property type="component" value="Unassembled WGS sequence"/>
</dbReference>
<evidence type="ECO:0000313" key="1">
    <source>
        <dbReference type="EMBL" id="OMO73652.1"/>
    </source>
</evidence>
<evidence type="ECO:0000313" key="2">
    <source>
        <dbReference type="Proteomes" id="UP000187203"/>
    </source>
</evidence>
<sequence>MENDEGQEEYGLVWYCGCDSHYIVKVWKMKLKQAARLVTPIRSRHVVPLTRML</sequence>
<keyword evidence="2" id="KW-1185">Reference proteome</keyword>
<accession>A0A1R3HTK5</accession>
<name>A0A1R3HTK5_9ROSI</name>
<reference evidence="2" key="1">
    <citation type="submission" date="2013-09" db="EMBL/GenBank/DDBJ databases">
        <title>Corchorus olitorius genome sequencing.</title>
        <authorList>
            <person name="Alam M."/>
            <person name="Haque M.S."/>
            <person name="Islam M.S."/>
            <person name="Emdad E.M."/>
            <person name="Islam M.M."/>
            <person name="Ahmed B."/>
            <person name="Halim A."/>
            <person name="Hossen Q.M.M."/>
            <person name="Hossain M.Z."/>
            <person name="Ahmed R."/>
            <person name="Khan M.M."/>
            <person name="Islam R."/>
            <person name="Rashid M.M."/>
            <person name="Khan S.A."/>
            <person name="Rahman M.S."/>
            <person name="Alam M."/>
            <person name="Yahiya A.S."/>
            <person name="Khan M.S."/>
            <person name="Azam M.S."/>
            <person name="Haque T."/>
            <person name="Lashkar M.Z.H."/>
            <person name="Akhand A.I."/>
            <person name="Morshed G."/>
            <person name="Roy S."/>
            <person name="Uddin K.S."/>
            <person name="Rabeya T."/>
            <person name="Hossain A.S."/>
            <person name="Chowdhury A."/>
            <person name="Snigdha A.R."/>
            <person name="Mortoza M.S."/>
            <person name="Matin S.A."/>
            <person name="Hoque S.M.E."/>
            <person name="Islam M.K."/>
            <person name="Roy D.K."/>
            <person name="Haider R."/>
            <person name="Moosa M.M."/>
            <person name="Elias S.M."/>
            <person name="Hasan A.M."/>
            <person name="Jahan S."/>
            <person name="Shafiuddin M."/>
            <person name="Mahmood N."/>
            <person name="Shommy N.S."/>
        </authorList>
    </citation>
    <scope>NUCLEOTIDE SEQUENCE [LARGE SCALE GENOMIC DNA]</scope>
    <source>
        <strain evidence="2">cv. O-4</strain>
    </source>
</reference>
<organism evidence="1 2">
    <name type="scientific">Corchorus olitorius</name>
    <dbReference type="NCBI Taxonomy" id="93759"/>
    <lineage>
        <taxon>Eukaryota</taxon>
        <taxon>Viridiplantae</taxon>
        <taxon>Streptophyta</taxon>
        <taxon>Embryophyta</taxon>
        <taxon>Tracheophyta</taxon>
        <taxon>Spermatophyta</taxon>
        <taxon>Magnoliopsida</taxon>
        <taxon>eudicotyledons</taxon>
        <taxon>Gunneridae</taxon>
        <taxon>Pentapetalae</taxon>
        <taxon>rosids</taxon>
        <taxon>malvids</taxon>
        <taxon>Malvales</taxon>
        <taxon>Malvaceae</taxon>
        <taxon>Grewioideae</taxon>
        <taxon>Apeibeae</taxon>
        <taxon>Corchorus</taxon>
    </lineage>
</organism>
<protein>
    <submittedName>
        <fullName evidence="1">Uncharacterized protein</fullName>
    </submittedName>
</protein>
<dbReference type="EMBL" id="AWUE01019403">
    <property type="protein sequence ID" value="OMO73652.1"/>
    <property type="molecule type" value="Genomic_DNA"/>
</dbReference>
<proteinExistence type="predicted"/>
<comment type="caution">
    <text evidence="1">The sequence shown here is derived from an EMBL/GenBank/DDBJ whole genome shotgun (WGS) entry which is preliminary data.</text>
</comment>
<dbReference type="AlphaFoldDB" id="A0A1R3HTK5"/>
<gene>
    <name evidence="1" type="ORF">COLO4_26940</name>
</gene>